<dbReference type="OrthoDB" id="428734at2759"/>
<evidence type="ECO:0000256" key="3">
    <source>
        <dbReference type="ARBA" id="ARBA00004123"/>
    </source>
</evidence>
<reference evidence="25" key="1">
    <citation type="submission" date="2020-12" db="EMBL/GenBank/DDBJ databases">
        <title>Metabolic potential, ecology and presence of endohyphal bacteria is reflected in genomic diversity of Mucoromycotina.</title>
        <authorList>
            <person name="Muszewska A."/>
            <person name="Okrasinska A."/>
            <person name="Steczkiewicz K."/>
            <person name="Drgas O."/>
            <person name="Orlowska M."/>
            <person name="Perlinska-Lenart U."/>
            <person name="Aleksandrzak-Piekarczyk T."/>
            <person name="Szatraj K."/>
            <person name="Zielenkiewicz U."/>
            <person name="Pilsyk S."/>
            <person name="Malc E."/>
            <person name="Mieczkowski P."/>
            <person name="Kruszewska J.S."/>
            <person name="Biernat P."/>
            <person name="Pawlowska J."/>
        </authorList>
    </citation>
    <scope>NUCLEOTIDE SEQUENCE</scope>
    <source>
        <strain evidence="25">WA0000017839</strain>
    </source>
</reference>
<evidence type="ECO:0000256" key="7">
    <source>
        <dbReference type="ARBA" id="ARBA00022490"/>
    </source>
</evidence>
<comment type="catalytic activity">
    <reaction evidence="1">
        <text>Exonucleolytic cleavage of poly(A) to 5'-AMP.</text>
        <dbReference type="EC" id="3.1.13.4"/>
    </reaction>
</comment>
<gene>
    <name evidence="25" type="ORF">INT47_005677</name>
</gene>
<dbReference type="FunFam" id="3.60.10.10:FF:000037">
    <property type="entry name" value="Glucose-repressible alcohol dehydrogenase transcriptional effector"/>
    <property type="match status" value="1"/>
</dbReference>
<evidence type="ECO:0000256" key="15">
    <source>
        <dbReference type="ARBA" id="ARBA00022884"/>
    </source>
</evidence>
<keyword evidence="14" id="KW-0460">Magnesium</keyword>
<evidence type="ECO:0000256" key="12">
    <source>
        <dbReference type="ARBA" id="ARBA00022801"/>
    </source>
</evidence>
<keyword evidence="17" id="KW-0804">Transcription</keyword>
<feature type="region of interest" description="Disordered" evidence="23">
    <location>
        <begin position="68"/>
        <end position="94"/>
    </location>
</feature>
<evidence type="ECO:0000256" key="5">
    <source>
        <dbReference type="ARBA" id="ARBA00010774"/>
    </source>
</evidence>
<dbReference type="SMART" id="SM00369">
    <property type="entry name" value="LRR_TYP"/>
    <property type="match status" value="3"/>
</dbReference>
<keyword evidence="13" id="KW-0269">Exonuclease</keyword>
<keyword evidence="9" id="KW-0540">Nuclease</keyword>
<evidence type="ECO:0000256" key="22">
    <source>
        <dbReference type="ARBA" id="ARBA00033317"/>
    </source>
</evidence>
<dbReference type="InterPro" id="IPR005135">
    <property type="entry name" value="Endo/exonuclease/phosphatase"/>
</dbReference>
<dbReference type="PROSITE" id="PS51450">
    <property type="entry name" value="LRR"/>
    <property type="match status" value="2"/>
</dbReference>
<evidence type="ECO:0000256" key="18">
    <source>
        <dbReference type="ARBA" id="ARBA00023242"/>
    </source>
</evidence>
<evidence type="ECO:0000256" key="14">
    <source>
        <dbReference type="ARBA" id="ARBA00022842"/>
    </source>
</evidence>
<comment type="similarity">
    <text evidence="5">Belongs to the CCR4/nocturin family.</text>
</comment>
<feature type="region of interest" description="Disordered" evidence="23">
    <location>
        <begin position="119"/>
        <end position="158"/>
    </location>
</feature>
<evidence type="ECO:0000256" key="13">
    <source>
        <dbReference type="ARBA" id="ARBA00022839"/>
    </source>
</evidence>
<proteinExistence type="inferred from homology"/>
<dbReference type="PANTHER" id="PTHR12121:SF100">
    <property type="entry name" value="POLY(A)-SPECIFIC RIBONUCLEASE"/>
    <property type="match status" value="1"/>
</dbReference>
<comment type="subcellular location">
    <subcellularLocation>
        <location evidence="4">Cytoplasm</location>
    </subcellularLocation>
    <subcellularLocation>
        <location evidence="3">Nucleus</location>
    </subcellularLocation>
</comment>
<dbReference type="InterPro" id="IPR036691">
    <property type="entry name" value="Endo/exonu/phosph_ase_sf"/>
</dbReference>
<dbReference type="Proteomes" id="UP000603453">
    <property type="component" value="Unassembled WGS sequence"/>
</dbReference>
<dbReference type="PANTHER" id="PTHR12121">
    <property type="entry name" value="CARBON CATABOLITE REPRESSOR PROTEIN 4"/>
    <property type="match status" value="1"/>
</dbReference>
<evidence type="ECO:0000256" key="20">
    <source>
        <dbReference type="ARBA" id="ARBA00030493"/>
    </source>
</evidence>
<keyword evidence="26" id="KW-1185">Reference proteome</keyword>
<dbReference type="GO" id="GO:0003723">
    <property type="term" value="F:RNA binding"/>
    <property type="evidence" value="ECO:0007669"/>
    <property type="project" value="UniProtKB-KW"/>
</dbReference>
<comment type="cofactor">
    <cofactor evidence="2">
        <name>Mg(2+)</name>
        <dbReference type="ChEBI" id="CHEBI:18420"/>
    </cofactor>
</comment>
<dbReference type="InterPro" id="IPR032675">
    <property type="entry name" value="LRR_dom_sf"/>
</dbReference>
<evidence type="ECO:0000256" key="9">
    <source>
        <dbReference type="ARBA" id="ARBA00022722"/>
    </source>
</evidence>
<feature type="compositionally biased region" description="Polar residues" evidence="23">
    <location>
        <begin position="141"/>
        <end position="158"/>
    </location>
</feature>
<dbReference type="Gene3D" id="3.80.10.10">
    <property type="entry name" value="Ribonuclease Inhibitor"/>
    <property type="match status" value="1"/>
</dbReference>
<evidence type="ECO:0000256" key="4">
    <source>
        <dbReference type="ARBA" id="ARBA00004496"/>
    </source>
</evidence>
<keyword evidence="11" id="KW-0677">Repeat</keyword>
<keyword evidence="15" id="KW-0694">RNA-binding</keyword>
<evidence type="ECO:0000259" key="24">
    <source>
        <dbReference type="Pfam" id="PF03372"/>
    </source>
</evidence>
<dbReference type="GO" id="GO:0046872">
    <property type="term" value="F:metal ion binding"/>
    <property type="evidence" value="ECO:0007669"/>
    <property type="project" value="UniProtKB-KW"/>
</dbReference>
<evidence type="ECO:0000256" key="21">
    <source>
        <dbReference type="ARBA" id="ARBA00031469"/>
    </source>
</evidence>
<keyword evidence="16" id="KW-0805">Transcription regulation</keyword>
<evidence type="ECO:0000256" key="23">
    <source>
        <dbReference type="SAM" id="MobiDB-lite"/>
    </source>
</evidence>
<evidence type="ECO:0000256" key="2">
    <source>
        <dbReference type="ARBA" id="ARBA00001946"/>
    </source>
</evidence>
<dbReference type="Gene3D" id="3.60.10.10">
    <property type="entry name" value="Endonuclease/exonuclease/phosphatase"/>
    <property type="match status" value="1"/>
</dbReference>
<dbReference type="SUPFAM" id="SSF52058">
    <property type="entry name" value="L domain-like"/>
    <property type="match status" value="1"/>
</dbReference>
<evidence type="ECO:0000256" key="16">
    <source>
        <dbReference type="ARBA" id="ARBA00023015"/>
    </source>
</evidence>
<feature type="domain" description="Endonuclease/exonuclease/phosphatase" evidence="24">
    <location>
        <begin position="340"/>
        <end position="659"/>
    </location>
</feature>
<dbReference type="CDD" id="cd09097">
    <property type="entry name" value="Deadenylase_CCR4"/>
    <property type="match status" value="1"/>
</dbReference>
<protein>
    <recommendedName>
        <fullName evidence="19">CCR4-Not complex 3'-5'-exoribonuclease subunit Ccr4</fullName>
        <ecNumber evidence="6">3.1.13.4</ecNumber>
    </recommendedName>
    <alternativeName>
        <fullName evidence="20">Carbon catabolite repressor protein 4</fullName>
    </alternativeName>
    <alternativeName>
        <fullName evidence="21">Cytoplasmic deadenylase</fullName>
    </alternativeName>
    <alternativeName>
        <fullName evidence="22">Glucose-repressible alcohol dehydrogenase transcriptional effector</fullName>
    </alternativeName>
</protein>
<evidence type="ECO:0000256" key="8">
    <source>
        <dbReference type="ARBA" id="ARBA00022614"/>
    </source>
</evidence>
<dbReference type="SUPFAM" id="SSF56219">
    <property type="entry name" value="DNase I-like"/>
    <property type="match status" value="1"/>
</dbReference>
<evidence type="ECO:0000256" key="6">
    <source>
        <dbReference type="ARBA" id="ARBA00012161"/>
    </source>
</evidence>
<organism evidence="25 26">
    <name type="scientific">Mucor saturninus</name>
    <dbReference type="NCBI Taxonomy" id="64648"/>
    <lineage>
        <taxon>Eukaryota</taxon>
        <taxon>Fungi</taxon>
        <taxon>Fungi incertae sedis</taxon>
        <taxon>Mucoromycota</taxon>
        <taxon>Mucoromycotina</taxon>
        <taxon>Mucoromycetes</taxon>
        <taxon>Mucorales</taxon>
        <taxon>Mucorineae</taxon>
        <taxon>Mucoraceae</taxon>
        <taxon>Mucor</taxon>
    </lineage>
</organism>
<evidence type="ECO:0000256" key="17">
    <source>
        <dbReference type="ARBA" id="ARBA00023163"/>
    </source>
</evidence>
<dbReference type="InterPro" id="IPR001611">
    <property type="entry name" value="Leu-rich_rpt"/>
</dbReference>
<keyword evidence="8" id="KW-0433">Leucine-rich repeat</keyword>
<accession>A0A8H7V0U5</accession>
<evidence type="ECO:0000256" key="10">
    <source>
        <dbReference type="ARBA" id="ARBA00022723"/>
    </source>
</evidence>
<evidence type="ECO:0000313" key="25">
    <source>
        <dbReference type="EMBL" id="KAG2197424.1"/>
    </source>
</evidence>
<feature type="compositionally biased region" description="Low complexity" evidence="23">
    <location>
        <begin position="69"/>
        <end position="94"/>
    </location>
</feature>
<evidence type="ECO:0000313" key="26">
    <source>
        <dbReference type="Proteomes" id="UP000603453"/>
    </source>
</evidence>
<name>A0A8H7V0U5_9FUNG</name>
<dbReference type="InterPro" id="IPR050410">
    <property type="entry name" value="CCR4/nocturin_mRNA_transcr"/>
</dbReference>
<dbReference type="Pfam" id="PF03372">
    <property type="entry name" value="Exo_endo_phos"/>
    <property type="match status" value="1"/>
</dbReference>
<sequence length="687" mass="76600">MSFDKEKDSVLNGYPPLQGHPSLQPPFFGNSLQAQSQNNNSTAASSPSSANFHMPLYSGNFNRYPLSKTATGNGTGVTTNNNNMNSTSPRLSSSTSIMLPDTGNTGNSIHVTRQLTYAQNSRQSSSPHHHARTAAAMARSTPVSSTVTITDPNNPTSNKIFNRIDAVNLSTVDDESGQEGQSQTWTTLDIGGMGLKQISPTLCSYTFLTVLYMNHNNLTHLSSDISKLVHLKTLDCSGNKLSSLPSELGLLSNLRDLLLFDNNLSNLPSELGMLYQLEMLGLEGNPMQADIKNILMKEGTQAVIVSLRENAPVGMPPPHREWITIENDTSSDDSDKFTVLSYNILCDKYATSQVYGYTPSWALNWDYRKELIISEVLNYNADIVCLQEVAMKQYEEALGDAFKDRGDYDGVFFPKSRAKTMVDKERRAVDGCAIFYKASKYDLIEHHLLEYNQKALQRPDFKASDDIYNRVMTKDNVAVMIVLENKETLARLLVVNSHIHWHPQDADVKLVQTGMLMDELDKFAAKHLKPPLGSPQGPTYPSTMQLPTVICGDFNSTPDSGVYEFLSKSVVRQDHPDFGNYMYGNYTTEGLSHRLALKSTYSPVGELDMTNYTPGYKGTLDYIWYTNNTMDVMSLLGGISQEYLDKVVGFPNPHFPSDHIPLMAELRLKSPRREKNEEPNFGFTSRR</sequence>
<evidence type="ECO:0000256" key="1">
    <source>
        <dbReference type="ARBA" id="ARBA00001663"/>
    </source>
</evidence>
<dbReference type="GO" id="GO:0005634">
    <property type="term" value="C:nucleus"/>
    <property type="evidence" value="ECO:0007669"/>
    <property type="project" value="UniProtKB-SubCell"/>
</dbReference>
<feature type="region of interest" description="Disordered" evidence="23">
    <location>
        <begin position="1"/>
        <end position="49"/>
    </location>
</feature>
<keyword evidence="7" id="KW-0963">Cytoplasm</keyword>
<keyword evidence="12" id="KW-0378">Hydrolase</keyword>
<evidence type="ECO:0000256" key="11">
    <source>
        <dbReference type="ARBA" id="ARBA00022737"/>
    </source>
</evidence>
<keyword evidence="10" id="KW-0479">Metal-binding</keyword>
<dbReference type="EC" id="3.1.13.4" evidence="6"/>
<keyword evidence="18" id="KW-0539">Nucleus</keyword>
<comment type="caution">
    <text evidence="25">The sequence shown here is derived from an EMBL/GenBank/DDBJ whole genome shotgun (WGS) entry which is preliminary data.</text>
</comment>
<dbReference type="GO" id="GO:0004535">
    <property type="term" value="F:poly(A)-specific ribonuclease activity"/>
    <property type="evidence" value="ECO:0007669"/>
    <property type="project" value="UniProtKB-EC"/>
</dbReference>
<evidence type="ECO:0000256" key="19">
    <source>
        <dbReference type="ARBA" id="ARBA00023475"/>
    </source>
</evidence>
<dbReference type="EMBL" id="JAEPRD010000129">
    <property type="protein sequence ID" value="KAG2197424.1"/>
    <property type="molecule type" value="Genomic_DNA"/>
</dbReference>
<dbReference type="GO" id="GO:0005737">
    <property type="term" value="C:cytoplasm"/>
    <property type="evidence" value="ECO:0007669"/>
    <property type="project" value="UniProtKB-SubCell"/>
</dbReference>
<dbReference type="InterPro" id="IPR003591">
    <property type="entry name" value="Leu-rich_rpt_typical-subtyp"/>
</dbReference>
<dbReference type="AlphaFoldDB" id="A0A8H7V0U5"/>
<feature type="compositionally biased region" description="Low complexity" evidence="23">
    <location>
        <begin position="30"/>
        <end position="49"/>
    </location>
</feature>